<evidence type="ECO:0000256" key="1">
    <source>
        <dbReference type="ARBA" id="ARBA00023015"/>
    </source>
</evidence>
<feature type="domain" description="Bacterial transcriptional activator" evidence="3">
    <location>
        <begin position="117"/>
        <end position="258"/>
    </location>
</feature>
<dbReference type="GO" id="GO:0006355">
    <property type="term" value="P:regulation of DNA-templated transcription"/>
    <property type="evidence" value="ECO:0007669"/>
    <property type="project" value="TreeGrafter"/>
</dbReference>
<evidence type="ECO:0000313" key="4">
    <source>
        <dbReference type="EMBL" id="SLN43728.1"/>
    </source>
</evidence>
<proteinExistence type="predicted"/>
<dbReference type="SUPFAM" id="SSF48452">
    <property type="entry name" value="TPR-like"/>
    <property type="match status" value="2"/>
</dbReference>
<keyword evidence="2" id="KW-0804">Transcription</keyword>
<evidence type="ECO:0000313" key="5">
    <source>
        <dbReference type="Proteomes" id="UP000193827"/>
    </source>
</evidence>
<dbReference type="InterPro" id="IPR011990">
    <property type="entry name" value="TPR-like_helical_dom_sf"/>
</dbReference>
<dbReference type="PANTHER" id="PTHR35807:SF1">
    <property type="entry name" value="TRANSCRIPTIONAL REGULATOR REDD"/>
    <property type="match status" value="1"/>
</dbReference>
<dbReference type="Pfam" id="PF03704">
    <property type="entry name" value="BTAD"/>
    <property type="match status" value="1"/>
</dbReference>
<organism evidence="4 5">
    <name type="scientific">Roseovarius litorisediminis</name>
    <dbReference type="NCBI Taxonomy" id="1312363"/>
    <lineage>
        <taxon>Bacteria</taxon>
        <taxon>Pseudomonadati</taxon>
        <taxon>Pseudomonadota</taxon>
        <taxon>Alphaproteobacteria</taxon>
        <taxon>Rhodobacterales</taxon>
        <taxon>Roseobacteraceae</taxon>
        <taxon>Roseovarius</taxon>
    </lineage>
</organism>
<evidence type="ECO:0000259" key="3">
    <source>
        <dbReference type="SMART" id="SM01043"/>
    </source>
</evidence>
<dbReference type="InterPro" id="IPR051677">
    <property type="entry name" value="AfsR-DnrI-RedD_regulator"/>
</dbReference>
<gene>
    <name evidence="4" type="ORF">PEL8287_02200</name>
</gene>
<evidence type="ECO:0000256" key="2">
    <source>
        <dbReference type="ARBA" id="ARBA00023163"/>
    </source>
</evidence>
<dbReference type="Proteomes" id="UP000193827">
    <property type="component" value="Unassembled WGS sequence"/>
</dbReference>
<dbReference type="GO" id="GO:0003677">
    <property type="term" value="F:DNA binding"/>
    <property type="evidence" value="ECO:0007669"/>
    <property type="project" value="TreeGrafter"/>
</dbReference>
<keyword evidence="5" id="KW-1185">Reference proteome</keyword>
<dbReference type="InterPro" id="IPR005158">
    <property type="entry name" value="BTAD"/>
</dbReference>
<dbReference type="EMBL" id="FWFL01000005">
    <property type="protein sequence ID" value="SLN43728.1"/>
    <property type="molecule type" value="Genomic_DNA"/>
</dbReference>
<protein>
    <submittedName>
        <fullName evidence="4">Bacterial transcriptional activator domain protein</fullName>
    </submittedName>
</protein>
<dbReference type="Gene3D" id="1.25.40.10">
    <property type="entry name" value="Tetratricopeptide repeat domain"/>
    <property type="match status" value="2"/>
</dbReference>
<name>A0A1Y5SPL0_9RHOB</name>
<dbReference type="SMART" id="SM01043">
    <property type="entry name" value="BTAD"/>
    <property type="match status" value="1"/>
</dbReference>
<reference evidence="4 5" key="1">
    <citation type="submission" date="2017-03" db="EMBL/GenBank/DDBJ databases">
        <authorList>
            <person name="Afonso C.L."/>
            <person name="Miller P.J."/>
            <person name="Scott M.A."/>
            <person name="Spackman E."/>
            <person name="Goraichik I."/>
            <person name="Dimitrov K.M."/>
            <person name="Suarez D.L."/>
            <person name="Swayne D.E."/>
        </authorList>
    </citation>
    <scope>NUCLEOTIDE SEQUENCE [LARGE SCALE GENOMIC DNA]</scope>
    <source>
        <strain evidence="4 5">CECT 8287</strain>
    </source>
</reference>
<keyword evidence="1" id="KW-0805">Transcription regulation</keyword>
<accession>A0A1Y5SPL0</accession>
<dbReference type="OrthoDB" id="54411at2"/>
<sequence>MRRSEFVKSDGSFNKVHRIGCYCLQSNKKYIVRLLGPPLITDIECHVLRLPTQKSLALLAMIADAAKGGLRREQAAATLWSRSPEAQARTNLRQALSVIRTIIGEEVILSSGGMLALDRNLVALDINALSYATIEPGESVSTFGGAFLDGISVNEPPFEEWLVAKRASYARAVRDILFDAGSAALNTGNAHRALLAAERILALDQFEEAGMALCLKAHAARGERSRVQIRFEEFERLLRNELGIDIGPDLVALKAKLLRTADAKATMPIAASVPTVLVLPFKPLSDMPDHQYFSEGLAEDVITQLSKFSTLTVVSRKSNSDADTHQENLAKAVETGSDYLLTGSVRWLGERLRLSVELIEVASGAVKWAERLDRQSLDLFDLQDEVSRYLVGAIPYRIENDVAENATNKPADELQAYELMILGKRLRDTISLEGNLEARALLEQAVKKDQGLARSHMYLSDSYVVQHWFGPLDASGKERALYHARRAVALDPRDVHIQDHLGFALLVMGHWDAAEAQIRNALSMAENEIESLSWCGYALLMLGKHDEAADIIEAVAKRRTTLPPTFEWILGQLLSFQGRDAEVVQTLNGASLLNSTGLAFRAGSQARLGMLEEARFTLAEFKEARLRDQRLAGTKAKANTIESALGGFRVLWRRQEDWEHIAQGLRLSGMPE</sequence>
<dbReference type="PANTHER" id="PTHR35807">
    <property type="entry name" value="TRANSCRIPTIONAL REGULATOR REDD-RELATED"/>
    <property type="match status" value="1"/>
</dbReference>
<dbReference type="AlphaFoldDB" id="A0A1Y5SPL0"/>